<name>A0AAW0GVC6_9APHY</name>
<feature type="compositionally biased region" description="Low complexity" evidence="10">
    <location>
        <begin position="1027"/>
        <end position="1037"/>
    </location>
</feature>
<dbReference type="GO" id="GO:0016787">
    <property type="term" value="F:hydrolase activity"/>
    <property type="evidence" value="ECO:0007669"/>
    <property type="project" value="UniProtKB-KW"/>
</dbReference>
<keyword evidence="4" id="KW-0378">Hydrolase</keyword>
<dbReference type="GO" id="GO:0000400">
    <property type="term" value="F:four-way junction DNA binding"/>
    <property type="evidence" value="ECO:0007669"/>
    <property type="project" value="TreeGrafter"/>
</dbReference>
<dbReference type="GO" id="GO:0005634">
    <property type="term" value="C:nucleus"/>
    <property type="evidence" value="ECO:0007669"/>
    <property type="project" value="UniProtKB-SubCell"/>
</dbReference>
<evidence type="ECO:0000256" key="9">
    <source>
        <dbReference type="RuleBase" id="RU367027"/>
    </source>
</evidence>
<feature type="compositionally biased region" description="Acidic residues" evidence="10">
    <location>
        <begin position="833"/>
        <end position="846"/>
    </location>
</feature>
<dbReference type="PANTHER" id="PTHR14025">
    <property type="entry name" value="FANCONI ANEMIA GROUP M FANCM FAMILY MEMBER"/>
    <property type="match status" value="1"/>
</dbReference>
<feature type="region of interest" description="Disordered" evidence="10">
    <location>
        <begin position="25"/>
        <end position="54"/>
    </location>
</feature>
<dbReference type="GO" id="GO:0045003">
    <property type="term" value="P:double-strand break repair via synthesis-dependent strand annealing"/>
    <property type="evidence" value="ECO:0007669"/>
    <property type="project" value="TreeGrafter"/>
</dbReference>
<protein>
    <recommendedName>
        <fullName evidence="9">ATP-dependent DNA helicase</fullName>
        <ecNumber evidence="9">3.6.4.12</ecNumber>
    </recommendedName>
</protein>
<feature type="compositionally biased region" description="Polar residues" evidence="10">
    <location>
        <begin position="1073"/>
        <end position="1083"/>
    </location>
</feature>
<feature type="region of interest" description="Disordered" evidence="10">
    <location>
        <begin position="1059"/>
        <end position="1265"/>
    </location>
</feature>
<feature type="compositionally biased region" description="Acidic residues" evidence="10">
    <location>
        <begin position="176"/>
        <end position="188"/>
    </location>
</feature>
<organism evidence="13 14">
    <name type="scientific">Cerrena zonata</name>
    <dbReference type="NCBI Taxonomy" id="2478898"/>
    <lineage>
        <taxon>Eukaryota</taxon>
        <taxon>Fungi</taxon>
        <taxon>Dikarya</taxon>
        <taxon>Basidiomycota</taxon>
        <taxon>Agaricomycotina</taxon>
        <taxon>Agaricomycetes</taxon>
        <taxon>Polyporales</taxon>
        <taxon>Cerrenaceae</taxon>
        <taxon>Cerrena</taxon>
    </lineage>
</organism>
<feature type="region of interest" description="Disordered" evidence="10">
    <location>
        <begin position="166"/>
        <end position="188"/>
    </location>
</feature>
<feature type="compositionally biased region" description="Polar residues" evidence="10">
    <location>
        <begin position="123"/>
        <end position="142"/>
    </location>
</feature>
<evidence type="ECO:0000256" key="3">
    <source>
        <dbReference type="ARBA" id="ARBA00022741"/>
    </source>
</evidence>
<evidence type="ECO:0000256" key="5">
    <source>
        <dbReference type="ARBA" id="ARBA00022806"/>
    </source>
</evidence>
<feature type="compositionally biased region" description="Basic and acidic residues" evidence="10">
    <location>
        <begin position="1190"/>
        <end position="1207"/>
    </location>
</feature>
<evidence type="ECO:0000259" key="12">
    <source>
        <dbReference type="PROSITE" id="PS51194"/>
    </source>
</evidence>
<evidence type="ECO:0000256" key="8">
    <source>
        <dbReference type="ARBA" id="ARBA00047995"/>
    </source>
</evidence>
<feature type="compositionally biased region" description="Polar residues" evidence="10">
    <location>
        <begin position="31"/>
        <end position="42"/>
    </location>
</feature>
<keyword evidence="14" id="KW-1185">Reference proteome</keyword>
<dbReference type="EMBL" id="JASBNA010000002">
    <property type="protein sequence ID" value="KAK7694443.1"/>
    <property type="molecule type" value="Genomic_DNA"/>
</dbReference>
<feature type="compositionally biased region" description="Basic and acidic residues" evidence="10">
    <location>
        <begin position="1232"/>
        <end position="1241"/>
    </location>
</feature>
<comment type="similarity">
    <text evidence="2 9">Belongs to the DEAD box helicase family. DEAH subfamily. FANCM sub-subfamily.</text>
</comment>
<accession>A0AAW0GVC6</accession>
<dbReference type="PROSITE" id="PS51192">
    <property type="entry name" value="HELICASE_ATP_BIND_1"/>
    <property type="match status" value="1"/>
</dbReference>
<dbReference type="Pfam" id="PF00270">
    <property type="entry name" value="DEAD"/>
    <property type="match status" value="1"/>
</dbReference>
<dbReference type="GO" id="GO:0005524">
    <property type="term" value="F:ATP binding"/>
    <property type="evidence" value="ECO:0007669"/>
    <property type="project" value="UniProtKB-UniRule"/>
</dbReference>
<evidence type="ECO:0000313" key="14">
    <source>
        <dbReference type="Proteomes" id="UP001385951"/>
    </source>
</evidence>
<evidence type="ECO:0000256" key="4">
    <source>
        <dbReference type="ARBA" id="ARBA00022801"/>
    </source>
</evidence>
<evidence type="ECO:0000256" key="6">
    <source>
        <dbReference type="ARBA" id="ARBA00022840"/>
    </source>
</evidence>
<feature type="compositionally biased region" description="Basic residues" evidence="10">
    <location>
        <begin position="886"/>
        <end position="896"/>
    </location>
</feature>
<feature type="domain" description="Helicase ATP-binding" evidence="11">
    <location>
        <begin position="233"/>
        <end position="401"/>
    </location>
</feature>
<feature type="region of interest" description="Disordered" evidence="10">
    <location>
        <begin position="123"/>
        <end position="152"/>
    </location>
</feature>
<dbReference type="Proteomes" id="UP001385951">
    <property type="component" value="Unassembled WGS sequence"/>
</dbReference>
<feature type="region of interest" description="Disordered" evidence="10">
    <location>
        <begin position="823"/>
        <end position="1042"/>
    </location>
</feature>
<dbReference type="PANTHER" id="PTHR14025:SF20">
    <property type="entry name" value="FANCONI ANEMIA GROUP M PROTEIN"/>
    <property type="match status" value="1"/>
</dbReference>
<comment type="caution">
    <text evidence="13">The sequence shown here is derived from an EMBL/GenBank/DDBJ whole genome shotgun (WGS) entry which is preliminary data.</text>
</comment>
<feature type="region of interest" description="Disordered" evidence="10">
    <location>
        <begin position="1298"/>
        <end position="1335"/>
    </location>
</feature>
<keyword evidence="5" id="KW-0347">Helicase</keyword>
<dbReference type="InterPro" id="IPR044749">
    <property type="entry name" value="FANCM_DEXDc"/>
</dbReference>
<dbReference type="InterPro" id="IPR027417">
    <property type="entry name" value="P-loop_NTPase"/>
</dbReference>
<evidence type="ECO:0000256" key="1">
    <source>
        <dbReference type="ARBA" id="ARBA00004123"/>
    </source>
</evidence>
<reference evidence="13 14" key="1">
    <citation type="submission" date="2022-09" db="EMBL/GenBank/DDBJ databases">
        <authorList>
            <person name="Palmer J.M."/>
        </authorList>
    </citation>
    <scope>NUCLEOTIDE SEQUENCE [LARGE SCALE GENOMIC DNA]</scope>
    <source>
        <strain evidence="13 14">DSM 7382</strain>
    </source>
</reference>
<dbReference type="GO" id="GO:0036297">
    <property type="term" value="P:interstrand cross-link repair"/>
    <property type="evidence" value="ECO:0007669"/>
    <property type="project" value="UniProtKB-ARBA"/>
</dbReference>
<dbReference type="SUPFAM" id="SSF52540">
    <property type="entry name" value="P-loop containing nucleoside triphosphate hydrolases"/>
    <property type="match status" value="1"/>
</dbReference>
<dbReference type="SMART" id="SM00487">
    <property type="entry name" value="DEXDc"/>
    <property type="match status" value="1"/>
</dbReference>
<evidence type="ECO:0000256" key="7">
    <source>
        <dbReference type="ARBA" id="ARBA00023242"/>
    </source>
</evidence>
<keyword evidence="6" id="KW-0067">ATP-binding</keyword>
<dbReference type="SMART" id="SM00490">
    <property type="entry name" value="HELICc"/>
    <property type="match status" value="1"/>
</dbReference>
<dbReference type="InterPro" id="IPR001650">
    <property type="entry name" value="Helicase_C-like"/>
</dbReference>
<dbReference type="GO" id="GO:0043138">
    <property type="term" value="F:3'-5' DNA helicase activity"/>
    <property type="evidence" value="ECO:0007669"/>
    <property type="project" value="InterPro"/>
</dbReference>
<dbReference type="InterPro" id="IPR014001">
    <property type="entry name" value="Helicase_ATP-bd"/>
</dbReference>
<comment type="catalytic activity">
    <reaction evidence="8 9">
        <text>ATP + H2O = ADP + phosphate + H(+)</text>
        <dbReference type="Rhea" id="RHEA:13065"/>
        <dbReference type="ChEBI" id="CHEBI:15377"/>
        <dbReference type="ChEBI" id="CHEBI:15378"/>
        <dbReference type="ChEBI" id="CHEBI:30616"/>
        <dbReference type="ChEBI" id="CHEBI:43474"/>
        <dbReference type="ChEBI" id="CHEBI:456216"/>
        <dbReference type="EC" id="3.6.4.12"/>
    </reaction>
</comment>
<dbReference type="CDD" id="cd18801">
    <property type="entry name" value="SF2_C_FANCM_Hef"/>
    <property type="match status" value="1"/>
</dbReference>
<proteinExistence type="inferred from homology"/>
<feature type="compositionally biased region" description="Basic residues" evidence="10">
    <location>
        <begin position="931"/>
        <end position="944"/>
    </location>
</feature>
<feature type="domain" description="Helicase C-terminal" evidence="12">
    <location>
        <begin position="581"/>
        <end position="751"/>
    </location>
</feature>
<dbReference type="InterPro" id="IPR011545">
    <property type="entry name" value="DEAD/DEAH_box_helicase_dom"/>
</dbReference>
<dbReference type="Gene3D" id="3.40.50.300">
    <property type="entry name" value="P-loop containing nucleotide triphosphate hydrolases"/>
    <property type="match status" value="2"/>
</dbReference>
<evidence type="ECO:0000256" key="2">
    <source>
        <dbReference type="ARBA" id="ARBA00009889"/>
    </source>
</evidence>
<gene>
    <name evidence="13" type="ORF">QCA50_001629</name>
</gene>
<sequence length="1349" mass="150567">MSSDGYFEDDLDSAFLEQVDAIEAAHVGSQRPPSAASSSTLVSAPKLKQPPPKYKEVIEIDDDDDDAFEDSYAAFDIDEEQLKHFDEVCNVQTSTPVPKKPVSRWNSKGTVQTTLFGDIAVQNAPTSKGNGSSAQRTASSSRIPIGRPKRTKQWDRTAFAKTGWKKPKGKAKTSFGEDEEEEEWEEPVEFEQFPAPEVDIGYPPPMKLKPDLLSVRRWIYPLNQTRRDYQFNIVKKCLFENTLVALPTGLGKTFIAGVVMLNFYTWFPEGKVVFVAPTKPLVAQQIEACHRTCGIPGSHAAELTGQNPRAHRAKAWREKRVFYMTPQTLMNDLKTDNCDPQDIVLLVIDEAHKGTGDYAYAQVIRYLMAKNPHFRVLALTATPGSTPEAVQDLVDALHISHIEIRDENSLDLRAYMHKKHLQQYIVPVEGELGEIRDMLADLMMPIIKQLDRISVFQGHVDPVILHPYRCQAARTQLQGRRDKQPWAFKPLLTLGTLARAMGYLLEASLGMCYTYLKDLAKQEEGDKDANGKKKGGAKIAQDPKFKAILAKLEDQQNRGLTIHPKMERMKTLLVQHFGKSMLEKEEAEERGDAEAAKEAESTRVMVFVSFRECVDEVVELLNQENPMIRAVKFIGQGTDKRGQKGYAQKEQLEVLKKFKSGEYNVLVSTSIGEEGLDIGEVDMIVCYDAQKTPIRMLQRVGRTGRKRDGYVHVLLSEGREERNWDKAKEKYETVQDFIVRADQVELFDDVSRMIPEHIDPECVEMHMDIEEYVREEPKTKNLLSPSSKAAAKRKRNDDVMRNVPAGATNGFVSVKDLLTKGASSKKRKKPLEFDPDAYEEDSDDRDIEAGIFAPRRAVSLSTDSKPAKKPRRTKTIAGDSTTGKTSKAKRTTKKKNPSPIKELTASQVERLAEDDSDDLDIQAGLLASPKPAKKKAPAKRKAKAKPLADDPPRTPPRKKKILPESSSPDVPLERSIIDLTTSSMPRKQSNPLFLPSSPDQPLSLEIQASSSYHSQPDDGLVGSPVHSPLGSPIPLSPIDHDASILPDSSMAWLIEDDSEPEIQVGSSPHRPRGSSTGAIVNGQNEHDSDIEFVDNVKPSATRTKSPLLDSSPIVIRTSSPLRNNKRDDMPPPAALPARFSISSPAGPEDSPIPLTFAVRAPGRQTKKKVIPVNIDSSPLATAPPRKRLQKQRDEPLAHSDSDSDPQPKPKRKKRKFQDTMEMQKHNPWVEYEASHSGEERSAGGSDDEVIANSSDREFVQELPETQISASYDQSAIYRQSLLSQAPASRIPMFARGPMRRGAHQYNFAGPSRRRHLPSSSPDRRDDEPDEYVQGSFVVDDDVELSYLSD</sequence>
<dbReference type="CDD" id="cd12091">
    <property type="entry name" value="FANCM_ID"/>
    <property type="match status" value="1"/>
</dbReference>
<dbReference type="Pfam" id="PF00271">
    <property type="entry name" value="Helicase_C"/>
    <property type="match status" value="1"/>
</dbReference>
<evidence type="ECO:0000256" key="10">
    <source>
        <dbReference type="SAM" id="MobiDB-lite"/>
    </source>
</evidence>
<dbReference type="InterPro" id="IPR039686">
    <property type="entry name" value="FANCM/Mph1-like_ID"/>
</dbReference>
<dbReference type="PROSITE" id="PS51194">
    <property type="entry name" value="HELICASE_CTER"/>
    <property type="match status" value="1"/>
</dbReference>
<comment type="subunit">
    <text evidence="9">Interacts with the MHF histone-fold complex to form the FANCM-MHF complex.</text>
</comment>
<feature type="compositionally biased region" description="Polar residues" evidence="10">
    <location>
        <begin position="978"/>
        <end position="991"/>
    </location>
</feature>
<keyword evidence="7" id="KW-0539">Nucleus</keyword>
<dbReference type="GO" id="GO:0009378">
    <property type="term" value="F:four-way junction helicase activity"/>
    <property type="evidence" value="ECO:0007669"/>
    <property type="project" value="TreeGrafter"/>
</dbReference>
<dbReference type="FunFam" id="3.40.50.300:FF:000861">
    <property type="entry name" value="Fanconi anemia, complementation group M"/>
    <property type="match status" value="1"/>
</dbReference>
<dbReference type="EC" id="3.6.4.12" evidence="9"/>
<evidence type="ECO:0000259" key="11">
    <source>
        <dbReference type="PROSITE" id="PS51192"/>
    </source>
</evidence>
<comment type="function">
    <text evidence="9">ATP-dependent DNA helicase involved in DNA damage repair by homologous recombination and in genome maintenance. Capable of unwinding D-loops. Plays a role in limiting crossover recombinants during mitotic DNA double-strand break (DSB) repair. Component of a FANCM-MHF complex which promotes gene conversion at blocked replication forks, probably by reversal of the stalled fork.</text>
</comment>
<dbReference type="CDD" id="cd18033">
    <property type="entry name" value="DEXDc_FANCM"/>
    <property type="match status" value="1"/>
</dbReference>
<feature type="region of interest" description="Disordered" evidence="10">
    <location>
        <begin position="776"/>
        <end position="805"/>
    </location>
</feature>
<keyword evidence="3" id="KW-0547">Nucleotide-binding</keyword>
<evidence type="ECO:0000313" key="13">
    <source>
        <dbReference type="EMBL" id="KAK7694443.1"/>
    </source>
</evidence>
<comment type="subcellular location">
    <subcellularLocation>
        <location evidence="1 9">Nucleus</location>
    </subcellularLocation>
</comment>